<dbReference type="SUPFAM" id="SSF160544">
    <property type="entry name" value="EscU C-terminal domain-like"/>
    <property type="match status" value="1"/>
</dbReference>
<organism evidence="7 8">
    <name type="scientific">Metapseudomonas otitidis</name>
    <dbReference type="NCBI Taxonomy" id="319939"/>
    <lineage>
        <taxon>Bacteria</taxon>
        <taxon>Pseudomonadati</taxon>
        <taxon>Pseudomonadota</taxon>
        <taxon>Gammaproteobacteria</taxon>
        <taxon>Pseudomonadales</taxon>
        <taxon>Pseudomonadaceae</taxon>
        <taxon>Metapseudomonas</taxon>
    </lineage>
</organism>
<keyword evidence="3" id="KW-0813">Transport</keyword>
<feature type="compositionally biased region" description="Basic and acidic residues" evidence="5">
    <location>
        <begin position="1"/>
        <end position="16"/>
    </location>
</feature>
<dbReference type="GO" id="GO:0005886">
    <property type="term" value="C:plasma membrane"/>
    <property type="evidence" value="ECO:0007669"/>
    <property type="project" value="TreeGrafter"/>
</dbReference>
<proteinExistence type="inferred from homology"/>
<dbReference type="InterPro" id="IPR029025">
    <property type="entry name" value="T3SS_substrate_exporter_C"/>
</dbReference>
<evidence type="ECO:0000256" key="2">
    <source>
        <dbReference type="ARBA" id="ARBA00021622"/>
    </source>
</evidence>
<protein>
    <recommendedName>
        <fullName evidence="2">Flagellar biosynthetic protein FlhB</fullName>
    </recommendedName>
</protein>
<comment type="similarity">
    <text evidence="1">Belongs to the type III secretion exporter family.</text>
</comment>
<keyword evidence="7" id="KW-0966">Cell projection</keyword>
<dbReference type="KEGG" id="poj:PtoMrB4_33090"/>
<evidence type="ECO:0000313" key="8">
    <source>
        <dbReference type="Proteomes" id="UP000501237"/>
    </source>
</evidence>
<keyword evidence="7" id="KW-0969">Cilium</keyword>
<keyword evidence="3" id="KW-0653">Protein transport</keyword>
<dbReference type="PANTHER" id="PTHR30531">
    <property type="entry name" value="FLAGELLAR BIOSYNTHETIC PROTEIN FLHB"/>
    <property type="match status" value="1"/>
</dbReference>
<dbReference type="PANTHER" id="PTHR30531:SF12">
    <property type="entry name" value="FLAGELLAR BIOSYNTHETIC PROTEIN FLHB"/>
    <property type="match status" value="1"/>
</dbReference>
<keyword evidence="6" id="KW-0472">Membrane</keyword>
<dbReference type="GeneID" id="57398527"/>
<keyword evidence="3" id="KW-1006">Bacterial flagellum protein export</keyword>
<dbReference type="Pfam" id="PF01312">
    <property type="entry name" value="Bac_export_2"/>
    <property type="match status" value="1"/>
</dbReference>
<name>A0A679GJ09_9GAMM</name>
<dbReference type="Proteomes" id="UP000501237">
    <property type="component" value="Chromosome"/>
</dbReference>
<evidence type="ECO:0000256" key="4">
    <source>
        <dbReference type="ARBA" id="ARBA00025078"/>
    </source>
</evidence>
<dbReference type="Gene3D" id="3.40.1690.10">
    <property type="entry name" value="secretion proteins EscU"/>
    <property type="match status" value="1"/>
</dbReference>
<evidence type="ECO:0000256" key="3">
    <source>
        <dbReference type="ARBA" id="ARBA00023225"/>
    </source>
</evidence>
<feature type="transmembrane region" description="Helical" evidence="6">
    <location>
        <begin position="193"/>
        <end position="216"/>
    </location>
</feature>
<evidence type="ECO:0000313" key="7">
    <source>
        <dbReference type="EMBL" id="BCA29332.1"/>
    </source>
</evidence>
<feature type="transmembrane region" description="Helical" evidence="6">
    <location>
        <begin position="86"/>
        <end position="116"/>
    </location>
</feature>
<feature type="region of interest" description="Disordered" evidence="5">
    <location>
        <begin position="1"/>
        <end position="27"/>
    </location>
</feature>
<keyword evidence="7" id="KW-0282">Flagellum</keyword>
<dbReference type="RefSeq" id="WP_172433957.1">
    <property type="nucleotide sequence ID" value="NZ_AP022642.1"/>
</dbReference>
<keyword evidence="6" id="KW-0812">Transmembrane</keyword>
<keyword evidence="6" id="KW-1133">Transmembrane helix</keyword>
<evidence type="ECO:0000256" key="5">
    <source>
        <dbReference type="SAM" id="MobiDB-lite"/>
    </source>
</evidence>
<dbReference type="InterPro" id="IPR006135">
    <property type="entry name" value="T3SS_substrate_exporter"/>
</dbReference>
<dbReference type="AlphaFoldDB" id="A0A679GJ09"/>
<dbReference type="EMBL" id="AP022642">
    <property type="protein sequence ID" value="BCA29332.1"/>
    <property type="molecule type" value="Genomic_DNA"/>
</dbReference>
<gene>
    <name evidence="7" type="primary">flhB_1</name>
    <name evidence="7" type="ORF">PtoMrB4_33090</name>
</gene>
<reference evidence="7 8" key="1">
    <citation type="journal article" date="2020" name="Microbiol. Resour. Announc.">
        <title>Complete genome sequence of Pseudomonas otitidis strain MrB4, isolated from Lake Biwa in Japan.</title>
        <authorList>
            <person name="Miyazaki K."/>
            <person name="Hase E."/>
            <person name="Maruya T."/>
        </authorList>
    </citation>
    <scope>NUCLEOTIDE SEQUENCE [LARGE SCALE GENOMIC DNA]</scope>
    <source>
        <strain evidence="7 8">MrB4</strain>
    </source>
</reference>
<accession>A0A679GJ09</accession>
<evidence type="ECO:0000256" key="6">
    <source>
        <dbReference type="SAM" id="Phobius"/>
    </source>
</evidence>
<dbReference type="GO" id="GO:0009306">
    <property type="term" value="P:protein secretion"/>
    <property type="evidence" value="ECO:0007669"/>
    <property type="project" value="InterPro"/>
</dbReference>
<sequence length="376" mass="41934">MAESSAQDRTEEATEHKLRKSRREGQVARSRDLATGATLLVAVLALRSALPGMLDGLEQMFREVHQLPAPGHQGADDLKALAGRAIATLVGVLLPLLVVPLLVVPLSLLAGGWMFAWRNVQPQGSRLNPIKGLGRLVAWQNWTELLKSLAKMAVLAGVAWFTFALRLPEVLALQHGDTLGAITGALRLMGDTALALVAVFVVFAVLDVPLQRFFFLRKQRMTRQERKEEHKQQEGRPEVKGRIRQLQRQMAQRQVTRVIDQADVVIVNPEHYAVALRYDPQRARAPYVIARGVDETALYIRQLATARGLEVLEAPPLARALYFTTQVNQQIPAPLYGAVAQVLHYILQLRAWRQGRRARPVPPQHFPIPDDLLKRG</sequence>
<comment type="function">
    <text evidence="4">Required for formation of the rod structure in the basal body of the flagellar apparatus. Together with FliI and FliH, may constitute the export apparatus of flagellin.</text>
</comment>
<dbReference type="PRINTS" id="PR00950">
    <property type="entry name" value="TYPE3IMSPROT"/>
</dbReference>
<evidence type="ECO:0000256" key="1">
    <source>
        <dbReference type="ARBA" id="ARBA00010690"/>
    </source>
</evidence>